<sequence>MEDDSSQQSATSPTLVTIKAVYCPGSSQEEIRRFNYLCQACPPSLSRWTPIRLGQRLGSRRNSRSSNSSNCSTIFDDAWGGVCWSRRLQHGPEPVLCGRRSGTGEVLHRTSCAGYYGCIIRAIRAPALISRLRQLRYASSPLRRRAASRTAPNIRASCATAATSLSGAADFDAFCARTSTCASGVSSAECTTSTRCWCCTGQAMPQPAAMALPRWTTGRRRQRRRRRTRTRTVELRWWLGWSIWSRPTAAAATAAAFGAATSASLPAARWAAHAAAPPPPPPQPPFGFMPSGRRCLSPVLSWPESWRRRAANSKSRWPNAARRCNANGPGVSRCCV</sequence>
<dbReference type="AlphaFoldDB" id="A0A267DFM3"/>
<evidence type="ECO:0000313" key="1">
    <source>
        <dbReference type="EMBL" id="PAA48098.1"/>
    </source>
</evidence>
<keyword evidence="2" id="KW-1185">Reference proteome</keyword>
<dbReference type="EMBL" id="NIVC01004238">
    <property type="protein sequence ID" value="PAA48098.1"/>
    <property type="molecule type" value="Genomic_DNA"/>
</dbReference>
<accession>A0A267DFM3</accession>
<comment type="caution">
    <text evidence="1">The sequence shown here is derived from an EMBL/GenBank/DDBJ whole genome shotgun (WGS) entry which is preliminary data.</text>
</comment>
<protein>
    <submittedName>
        <fullName evidence="1">Uncharacterized protein</fullName>
    </submittedName>
</protein>
<reference evidence="1 2" key="1">
    <citation type="submission" date="2017-06" db="EMBL/GenBank/DDBJ databases">
        <title>A platform for efficient transgenesis in Macrostomum lignano, a flatworm model organism for stem cell research.</title>
        <authorList>
            <person name="Berezikov E."/>
        </authorList>
    </citation>
    <scope>NUCLEOTIDE SEQUENCE [LARGE SCALE GENOMIC DNA]</scope>
    <source>
        <strain evidence="1">DV1</strain>
        <tissue evidence="1">Whole organism</tissue>
    </source>
</reference>
<gene>
    <name evidence="1" type="ORF">BOX15_Mlig024250g3</name>
</gene>
<name>A0A267DFM3_9PLAT</name>
<dbReference type="Proteomes" id="UP000215902">
    <property type="component" value="Unassembled WGS sequence"/>
</dbReference>
<organism evidence="1 2">
    <name type="scientific">Macrostomum lignano</name>
    <dbReference type="NCBI Taxonomy" id="282301"/>
    <lineage>
        <taxon>Eukaryota</taxon>
        <taxon>Metazoa</taxon>
        <taxon>Spiralia</taxon>
        <taxon>Lophotrochozoa</taxon>
        <taxon>Platyhelminthes</taxon>
        <taxon>Rhabditophora</taxon>
        <taxon>Macrostomorpha</taxon>
        <taxon>Macrostomida</taxon>
        <taxon>Macrostomidae</taxon>
        <taxon>Macrostomum</taxon>
    </lineage>
</organism>
<evidence type="ECO:0000313" key="2">
    <source>
        <dbReference type="Proteomes" id="UP000215902"/>
    </source>
</evidence>
<proteinExistence type="predicted"/>